<reference evidence="2" key="1">
    <citation type="journal article" date="2020" name="Stud. Mycol.">
        <title>101 Dothideomycetes genomes: a test case for predicting lifestyles and emergence of pathogens.</title>
        <authorList>
            <person name="Haridas S."/>
            <person name="Albert R."/>
            <person name="Binder M."/>
            <person name="Bloem J."/>
            <person name="Labutti K."/>
            <person name="Salamov A."/>
            <person name="Andreopoulos B."/>
            <person name="Baker S."/>
            <person name="Barry K."/>
            <person name="Bills G."/>
            <person name="Bluhm B."/>
            <person name="Cannon C."/>
            <person name="Castanera R."/>
            <person name="Culley D."/>
            <person name="Daum C."/>
            <person name="Ezra D."/>
            <person name="Gonzalez J."/>
            <person name="Henrissat B."/>
            <person name="Kuo A."/>
            <person name="Liang C."/>
            <person name="Lipzen A."/>
            <person name="Lutzoni F."/>
            <person name="Magnuson J."/>
            <person name="Mondo S."/>
            <person name="Nolan M."/>
            <person name="Ohm R."/>
            <person name="Pangilinan J."/>
            <person name="Park H.-J."/>
            <person name="Ramirez L."/>
            <person name="Alfaro M."/>
            <person name="Sun H."/>
            <person name="Tritt A."/>
            <person name="Yoshinaga Y."/>
            <person name="Zwiers L.-H."/>
            <person name="Turgeon B."/>
            <person name="Goodwin S."/>
            <person name="Spatafora J."/>
            <person name="Crous P."/>
            <person name="Grigoriev I."/>
        </authorList>
    </citation>
    <scope>NUCLEOTIDE SEQUENCE</scope>
    <source>
        <strain evidence="2">CBS 480.64</strain>
    </source>
</reference>
<feature type="region of interest" description="Disordered" evidence="1">
    <location>
        <begin position="140"/>
        <end position="159"/>
    </location>
</feature>
<evidence type="ECO:0000256" key="1">
    <source>
        <dbReference type="SAM" id="MobiDB-lite"/>
    </source>
</evidence>
<dbReference type="PANTHER" id="PTHR38698:SF1">
    <property type="entry name" value="FUNGAL PROTEIN"/>
    <property type="match status" value="1"/>
</dbReference>
<feature type="compositionally biased region" description="Low complexity" evidence="1">
    <location>
        <begin position="235"/>
        <end position="248"/>
    </location>
</feature>
<dbReference type="PANTHER" id="PTHR38698">
    <property type="entry name" value="EXPRESSED PROTEIN"/>
    <property type="match status" value="1"/>
</dbReference>
<dbReference type="Proteomes" id="UP000799421">
    <property type="component" value="Unassembled WGS sequence"/>
</dbReference>
<dbReference type="InterPro" id="IPR031355">
    <property type="entry name" value="YBL010C/LAA2-like"/>
</dbReference>
<feature type="region of interest" description="Disordered" evidence="1">
    <location>
        <begin position="224"/>
        <end position="270"/>
    </location>
</feature>
<accession>A0A6A7BP69</accession>
<feature type="compositionally biased region" description="Polar residues" evidence="1">
    <location>
        <begin position="142"/>
        <end position="159"/>
    </location>
</feature>
<dbReference type="OrthoDB" id="5378975at2759"/>
<dbReference type="EMBL" id="MU006064">
    <property type="protein sequence ID" value="KAF2857124.1"/>
    <property type="molecule type" value="Genomic_DNA"/>
</dbReference>
<feature type="compositionally biased region" description="Basic and acidic residues" evidence="1">
    <location>
        <begin position="1"/>
        <end position="23"/>
    </location>
</feature>
<feature type="compositionally biased region" description="Acidic residues" evidence="1">
    <location>
        <begin position="56"/>
        <end position="83"/>
    </location>
</feature>
<sequence>MARELRKADAQPDEVREAPEEAKSGVNANGSKRNAAEVSLDDKSPSTFAVEKADRDEGDDFDDFNQEDGDDDFGDFDVADEDNIPVPCAESRPLSTSAIASSISSTLDDLPSMHLSGCNTGEDIGQAIEPYLSAIFPDETRSQVQSEAPEVNSSNSSPFLSERSLSLWQQLISPPPIQPPNWTRSRTRRLFLVSLGVPVDLDEILPPSQQKRLVLPNINTSASRSSSTLERLKGSRANSSSTSLNSKNAQTKPSKRRRDPSPPPDFDSNNAALLCSTTGQAMSAFSDAELNAHVARLNLLTQEASSVLEYWQRRKNESFKEKEAFEGVIENLVGFVKGRKGK</sequence>
<feature type="region of interest" description="Disordered" evidence="1">
    <location>
        <begin position="1"/>
        <end position="92"/>
    </location>
</feature>
<evidence type="ECO:0000313" key="3">
    <source>
        <dbReference type="Proteomes" id="UP000799421"/>
    </source>
</evidence>
<keyword evidence="3" id="KW-1185">Reference proteome</keyword>
<dbReference type="Pfam" id="PF17104">
    <property type="entry name" value="YBL010C_LAA2"/>
    <property type="match status" value="1"/>
</dbReference>
<evidence type="ECO:0000313" key="2">
    <source>
        <dbReference type="EMBL" id="KAF2857124.1"/>
    </source>
</evidence>
<name>A0A6A7BP69_9PEZI</name>
<dbReference type="AlphaFoldDB" id="A0A6A7BP69"/>
<proteinExistence type="predicted"/>
<protein>
    <submittedName>
        <fullName evidence="2">Uncharacterized protein</fullName>
    </submittedName>
</protein>
<organism evidence="2 3">
    <name type="scientific">Piedraia hortae CBS 480.64</name>
    <dbReference type="NCBI Taxonomy" id="1314780"/>
    <lineage>
        <taxon>Eukaryota</taxon>
        <taxon>Fungi</taxon>
        <taxon>Dikarya</taxon>
        <taxon>Ascomycota</taxon>
        <taxon>Pezizomycotina</taxon>
        <taxon>Dothideomycetes</taxon>
        <taxon>Dothideomycetidae</taxon>
        <taxon>Capnodiales</taxon>
        <taxon>Piedraiaceae</taxon>
        <taxon>Piedraia</taxon>
    </lineage>
</organism>
<gene>
    <name evidence="2" type="ORF">K470DRAFT_267056</name>
</gene>